<dbReference type="InterPro" id="IPR050250">
    <property type="entry name" value="Macrolide_Exporter_MacB"/>
</dbReference>
<accession>F4L3B9</accession>
<dbReference type="EMBL" id="CP002691">
    <property type="protein sequence ID" value="AEE51753.1"/>
    <property type="molecule type" value="Genomic_DNA"/>
</dbReference>
<dbReference type="KEGG" id="hhy:Halhy_3903"/>
<name>F4L3B9_HALH1</name>
<feature type="domain" description="ABC3 transporter permease C-terminal" evidence="7">
    <location>
        <begin position="293"/>
        <end position="409"/>
    </location>
</feature>
<protein>
    <recommendedName>
        <fullName evidence="11">ABC3 transporter permease protein domain-containing protein</fullName>
    </recommendedName>
</protein>
<reference evidence="9 10" key="1">
    <citation type="journal article" date="2011" name="Stand. Genomic Sci.">
        <title>Complete genome sequence of Haliscomenobacter hydrossis type strain (O).</title>
        <authorList>
            <consortium name="US DOE Joint Genome Institute (JGI-PGF)"/>
            <person name="Daligault H."/>
            <person name="Lapidus A."/>
            <person name="Zeytun A."/>
            <person name="Nolan M."/>
            <person name="Lucas S."/>
            <person name="Del Rio T.G."/>
            <person name="Tice H."/>
            <person name="Cheng J.F."/>
            <person name="Tapia R."/>
            <person name="Han C."/>
            <person name="Goodwin L."/>
            <person name="Pitluck S."/>
            <person name="Liolios K."/>
            <person name="Pagani I."/>
            <person name="Ivanova N."/>
            <person name="Huntemann M."/>
            <person name="Mavromatis K."/>
            <person name="Mikhailova N."/>
            <person name="Pati A."/>
            <person name="Chen A."/>
            <person name="Palaniappan K."/>
            <person name="Land M."/>
            <person name="Hauser L."/>
            <person name="Brambilla E.M."/>
            <person name="Rohde M."/>
            <person name="Verbarg S."/>
            <person name="Goker M."/>
            <person name="Bristow J."/>
            <person name="Eisen J.A."/>
            <person name="Markowitz V."/>
            <person name="Hugenholtz P."/>
            <person name="Kyrpides N.C."/>
            <person name="Klenk H.P."/>
            <person name="Woyke T."/>
        </authorList>
    </citation>
    <scope>NUCLEOTIDE SEQUENCE [LARGE SCALE GENOMIC DNA]</scope>
    <source>
        <strain evidence="10">ATCC 27775 / DSM 1100 / LMG 10767 / O</strain>
    </source>
</reference>
<dbReference type="HOGENOM" id="CLU_008713_1_0_10"/>
<evidence type="ECO:0000313" key="9">
    <source>
        <dbReference type="EMBL" id="AEE51753.1"/>
    </source>
</evidence>
<dbReference type="InterPro" id="IPR003838">
    <property type="entry name" value="ABC3_permease_C"/>
</dbReference>
<feature type="transmembrane region" description="Helical" evidence="6">
    <location>
        <begin position="736"/>
        <end position="755"/>
    </location>
</feature>
<evidence type="ECO:0000256" key="3">
    <source>
        <dbReference type="ARBA" id="ARBA00022692"/>
    </source>
</evidence>
<evidence type="ECO:0000256" key="2">
    <source>
        <dbReference type="ARBA" id="ARBA00022475"/>
    </source>
</evidence>
<comment type="subcellular location">
    <subcellularLocation>
        <location evidence="1">Cell membrane</location>
        <topology evidence="1">Multi-pass membrane protein</topology>
    </subcellularLocation>
</comment>
<keyword evidence="5 6" id="KW-0472">Membrane</keyword>
<feature type="transmembrane region" description="Helical" evidence="6">
    <location>
        <begin position="21"/>
        <end position="43"/>
    </location>
</feature>
<dbReference type="Pfam" id="PF12704">
    <property type="entry name" value="MacB_PCD"/>
    <property type="match status" value="2"/>
</dbReference>
<keyword evidence="3 6" id="KW-0812">Transmembrane</keyword>
<feature type="transmembrane region" description="Helical" evidence="6">
    <location>
        <begin position="334"/>
        <end position="362"/>
    </location>
</feature>
<sequence>MFKNYLTVALRNLSKNKIYPTINIAGLAMGIAAFLFILEYVSLEKSVNQFHAKLPNLARMMCQNAQGENWPQVEPGWADIAKSRLPEIKSYCRFVDGIAQGVVQNQLKNLSFREQNVGYVEGNFFEFFSFPLVAGQAKDLNQPDAAFISASMAKKYFGEESPLEQTLKLNNQFGNHVYVVKGVYEDMGDNSDIRFDMVFSLETLKNKENLNGNSWAELSNLDNQYINMLFELSPNTNLKALEKKLTALRREIQSEQDATVFRVQPLAEVHLAKSAQDDLQHTGSRRYVLMLMGIAFLILLIAWFNYINLNTANSIKRANEVGVRRAIGASQQNLLGLFLVESVLVNLSAFVLAIVLVVLLQPLFNQLFEKTLSLQTLFLNPVWALGVGLLLLSSIVSGVYIALVLARFKPVDTLKGKLSKTSSGVFLRKSLVVIQFSISVALIISTMLVFKQLKFMQHADLGFDSQQLVTIPGPQLNLDETYKQRRAAYQDEIAQQSFVEGFCTSGSGPGRGYNFATEGFSSPKSKKGTENQSFAFAIIGENYLPTFKIPLKAGRNFTALETDVEWNNNDKVILNEKAAKALGFEDVKDALTNKIKWDERYLQVIGVVKDYHHEGLQKSIGPIIFYPAQVNDLTLKLSTDNLPAKLAKLEKIYKKYFLGNPFEYLFVDELFNKQYKAEAQFGKIFSAASILAILIACMGLFGLTVFTVESRTKEIGIRKVLGASVGSISSLLTKDFLKLVFVAIVIASPIAYYFMTQWLADFAYRTPVQWWVFALAGGLALLLAFVTIGFQSVKAALANPVESLRSE</sequence>
<proteinExistence type="predicted"/>
<evidence type="ECO:0000256" key="5">
    <source>
        <dbReference type="ARBA" id="ARBA00023136"/>
    </source>
</evidence>
<feature type="transmembrane region" description="Helical" evidence="6">
    <location>
        <begin position="287"/>
        <end position="307"/>
    </location>
</feature>
<feature type="transmembrane region" description="Helical" evidence="6">
    <location>
        <begin position="382"/>
        <end position="405"/>
    </location>
</feature>
<feature type="domain" description="MacB-like periplasmic core" evidence="8">
    <location>
        <begin position="437"/>
        <end position="630"/>
    </location>
</feature>
<dbReference type="STRING" id="760192.Halhy_3903"/>
<feature type="transmembrane region" description="Helical" evidence="6">
    <location>
        <begin position="426"/>
        <end position="450"/>
    </location>
</feature>
<dbReference type="GO" id="GO:0022857">
    <property type="term" value="F:transmembrane transporter activity"/>
    <property type="evidence" value="ECO:0007669"/>
    <property type="project" value="TreeGrafter"/>
</dbReference>
<dbReference type="GO" id="GO:0005886">
    <property type="term" value="C:plasma membrane"/>
    <property type="evidence" value="ECO:0007669"/>
    <property type="project" value="UniProtKB-SubCell"/>
</dbReference>
<dbReference type="InterPro" id="IPR025857">
    <property type="entry name" value="MacB_PCD"/>
</dbReference>
<dbReference type="PANTHER" id="PTHR30572">
    <property type="entry name" value="MEMBRANE COMPONENT OF TRANSPORTER-RELATED"/>
    <property type="match status" value="1"/>
</dbReference>
<dbReference type="Pfam" id="PF02687">
    <property type="entry name" value="FtsX"/>
    <property type="match status" value="2"/>
</dbReference>
<keyword evidence="2" id="KW-1003">Cell membrane</keyword>
<keyword evidence="4 6" id="KW-1133">Transmembrane helix</keyword>
<dbReference type="Proteomes" id="UP000008461">
    <property type="component" value="Chromosome"/>
</dbReference>
<evidence type="ECO:0008006" key="11">
    <source>
        <dbReference type="Google" id="ProtNLM"/>
    </source>
</evidence>
<evidence type="ECO:0000259" key="8">
    <source>
        <dbReference type="Pfam" id="PF12704"/>
    </source>
</evidence>
<dbReference type="AlphaFoldDB" id="F4L3B9"/>
<evidence type="ECO:0000259" key="7">
    <source>
        <dbReference type="Pfam" id="PF02687"/>
    </source>
</evidence>
<evidence type="ECO:0000313" key="10">
    <source>
        <dbReference type="Proteomes" id="UP000008461"/>
    </source>
</evidence>
<evidence type="ECO:0000256" key="4">
    <source>
        <dbReference type="ARBA" id="ARBA00022989"/>
    </source>
</evidence>
<feature type="domain" description="MacB-like periplasmic core" evidence="8">
    <location>
        <begin position="22"/>
        <end position="247"/>
    </location>
</feature>
<evidence type="ECO:0000256" key="1">
    <source>
        <dbReference type="ARBA" id="ARBA00004651"/>
    </source>
</evidence>
<feature type="transmembrane region" description="Helical" evidence="6">
    <location>
        <begin position="770"/>
        <end position="790"/>
    </location>
</feature>
<reference key="2">
    <citation type="submission" date="2011-04" db="EMBL/GenBank/DDBJ databases">
        <title>Complete sequence of chromosome of Haliscomenobacter hydrossis DSM 1100.</title>
        <authorList>
            <consortium name="US DOE Joint Genome Institute (JGI-PGF)"/>
            <person name="Lucas S."/>
            <person name="Han J."/>
            <person name="Lapidus A."/>
            <person name="Bruce D."/>
            <person name="Goodwin L."/>
            <person name="Pitluck S."/>
            <person name="Peters L."/>
            <person name="Kyrpides N."/>
            <person name="Mavromatis K."/>
            <person name="Ivanova N."/>
            <person name="Ovchinnikova G."/>
            <person name="Pagani I."/>
            <person name="Daligault H."/>
            <person name="Detter J.C."/>
            <person name="Han C."/>
            <person name="Land M."/>
            <person name="Hauser L."/>
            <person name="Markowitz V."/>
            <person name="Cheng J.-F."/>
            <person name="Hugenholtz P."/>
            <person name="Woyke T."/>
            <person name="Wu D."/>
            <person name="Verbarg S."/>
            <person name="Frueling A."/>
            <person name="Brambilla E."/>
            <person name="Klenk H.-P."/>
            <person name="Eisen J.A."/>
        </authorList>
    </citation>
    <scope>NUCLEOTIDE SEQUENCE</scope>
    <source>
        <strain>DSM 1100</strain>
    </source>
</reference>
<dbReference type="eggNOG" id="COG0577">
    <property type="taxonomic scope" value="Bacteria"/>
</dbReference>
<gene>
    <name evidence="9" type="ordered locus">Halhy_3903</name>
</gene>
<evidence type="ECO:0000256" key="6">
    <source>
        <dbReference type="SAM" id="Phobius"/>
    </source>
</evidence>
<dbReference type="PANTHER" id="PTHR30572:SF18">
    <property type="entry name" value="ABC-TYPE MACROLIDE FAMILY EXPORT SYSTEM PERMEASE COMPONENT 2"/>
    <property type="match status" value="1"/>
</dbReference>
<feature type="domain" description="ABC3 transporter permease C-terminal" evidence="7">
    <location>
        <begin position="687"/>
        <end position="796"/>
    </location>
</feature>
<dbReference type="OrthoDB" id="5933722at2"/>
<feature type="transmembrane region" description="Helical" evidence="6">
    <location>
        <begin position="684"/>
        <end position="708"/>
    </location>
</feature>
<organism evidence="9 10">
    <name type="scientific">Haliscomenobacter hydrossis (strain ATCC 27775 / DSM 1100 / LMG 10767 / O)</name>
    <dbReference type="NCBI Taxonomy" id="760192"/>
    <lineage>
        <taxon>Bacteria</taxon>
        <taxon>Pseudomonadati</taxon>
        <taxon>Bacteroidota</taxon>
        <taxon>Saprospiria</taxon>
        <taxon>Saprospirales</taxon>
        <taxon>Haliscomenobacteraceae</taxon>
        <taxon>Haliscomenobacter</taxon>
    </lineage>
</organism>
<keyword evidence="10" id="KW-1185">Reference proteome</keyword>